<accession>A0A0C3PUK2</accession>
<evidence type="ECO:0000259" key="1">
    <source>
        <dbReference type="Pfam" id="PF03625"/>
    </source>
</evidence>
<protein>
    <recommendedName>
        <fullName evidence="1">DUF302 domain-containing protein</fullName>
    </recommendedName>
</protein>
<gene>
    <name evidence="2" type="ORF">PHLGIDRAFT_114754</name>
</gene>
<dbReference type="EMBL" id="KN840447">
    <property type="protein sequence ID" value="KIP11358.1"/>
    <property type="molecule type" value="Genomic_DNA"/>
</dbReference>
<keyword evidence="3" id="KW-1185">Reference proteome</keyword>
<feature type="domain" description="DUF302" evidence="1">
    <location>
        <begin position="142"/>
        <end position="195"/>
    </location>
</feature>
<proteinExistence type="predicted"/>
<sequence>MSKPFGLVRSASRPLRGEAGAIKGVQHANGTLTTEMAVTTDTIAYTARRVVLTSPKPIEEVLAVLDAELNKAQEGQVAVVLGTATSRAEIEGRFAELYAGGRTFTYAAGLRSLSQHVTDGKDRFVRMFSDMDHSRWLNTYFAGERAFPTTHAYTFGQPLLAKEMLKVDLDVGLFVPPRALVQETEGGGTRVVYQLPTSWLGDPAPEELREVMQIAETKMEVFFNKVLN</sequence>
<dbReference type="AlphaFoldDB" id="A0A0C3PUK2"/>
<organism evidence="2 3">
    <name type="scientific">Phlebiopsis gigantea (strain 11061_1 CR5-6)</name>
    <name type="common">White-rot fungus</name>
    <name type="synonym">Peniophora gigantea</name>
    <dbReference type="NCBI Taxonomy" id="745531"/>
    <lineage>
        <taxon>Eukaryota</taxon>
        <taxon>Fungi</taxon>
        <taxon>Dikarya</taxon>
        <taxon>Basidiomycota</taxon>
        <taxon>Agaricomycotina</taxon>
        <taxon>Agaricomycetes</taxon>
        <taxon>Polyporales</taxon>
        <taxon>Phanerochaetaceae</taxon>
        <taxon>Phlebiopsis</taxon>
    </lineage>
</organism>
<dbReference type="HOGENOM" id="CLU_105954_0_0_1"/>
<dbReference type="InterPro" id="IPR035923">
    <property type="entry name" value="TT1751-like_sf"/>
</dbReference>
<evidence type="ECO:0000313" key="3">
    <source>
        <dbReference type="Proteomes" id="UP000053257"/>
    </source>
</evidence>
<dbReference type="Pfam" id="PF03625">
    <property type="entry name" value="DUF302"/>
    <property type="match status" value="1"/>
</dbReference>
<dbReference type="OrthoDB" id="5190258at2759"/>
<dbReference type="Gene3D" id="3.30.310.70">
    <property type="entry name" value="TT1751-like domain"/>
    <property type="match status" value="1"/>
</dbReference>
<dbReference type="Proteomes" id="UP000053257">
    <property type="component" value="Unassembled WGS sequence"/>
</dbReference>
<dbReference type="CDD" id="cd14797">
    <property type="entry name" value="DUF302"/>
    <property type="match status" value="1"/>
</dbReference>
<reference evidence="2 3" key="1">
    <citation type="journal article" date="2014" name="PLoS Genet.">
        <title>Analysis of the Phlebiopsis gigantea genome, transcriptome and secretome provides insight into its pioneer colonization strategies of wood.</title>
        <authorList>
            <person name="Hori C."/>
            <person name="Ishida T."/>
            <person name="Igarashi K."/>
            <person name="Samejima M."/>
            <person name="Suzuki H."/>
            <person name="Master E."/>
            <person name="Ferreira P."/>
            <person name="Ruiz-Duenas F.J."/>
            <person name="Held B."/>
            <person name="Canessa P."/>
            <person name="Larrondo L.F."/>
            <person name="Schmoll M."/>
            <person name="Druzhinina I.S."/>
            <person name="Kubicek C.P."/>
            <person name="Gaskell J.A."/>
            <person name="Kersten P."/>
            <person name="St John F."/>
            <person name="Glasner J."/>
            <person name="Sabat G."/>
            <person name="Splinter BonDurant S."/>
            <person name="Syed K."/>
            <person name="Yadav J."/>
            <person name="Mgbeahuruike A.C."/>
            <person name="Kovalchuk A."/>
            <person name="Asiegbu F.O."/>
            <person name="Lackner G."/>
            <person name="Hoffmeister D."/>
            <person name="Rencoret J."/>
            <person name="Gutierrez A."/>
            <person name="Sun H."/>
            <person name="Lindquist E."/>
            <person name="Barry K."/>
            <person name="Riley R."/>
            <person name="Grigoriev I.V."/>
            <person name="Henrissat B."/>
            <person name="Kues U."/>
            <person name="Berka R.M."/>
            <person name="Martinez A.T."/>
            <person name="Covert S.F."/>
            <person name="Blanchette R.A."/>
            <person name="Cullen D."/>
        </authorList>
    </citation>
    <scope>NUCLEOTIDE SEQUENCE [LARGE SCALE GENOMIC DNA]</scope>
    <source>
        <strain evidence="2 3">11061_1 CR5-6</strain>
    </source>
</reference>
<name>A0A0C3PUK2_PHLG1</name>
<dbReference type="InterPro" id="IPR005180">
    <property type="entry name" value="DUF302"/>
</dbReference>
<evidence type="ECO:0000313" key="2">
    <source>
        <dbReference type="EMBL" id="KIP11358.1"/>
    </source>
</evidence>
<dbReference type="SUPFAM" id="SSF103247">
    <property type="entry name" value="TT1751-like"/>
    <property type="match status" value="1"/>
</dbReference>